<feature type="region of interest" description="Disordered" evidence="4">
    <location>
        <begin position="28"/>
        <end position="97"/>
    </location>
</feature>
<evidence type="ECO:0000259" key="5">
    <source>
        <dbReference type="Pfam" id="PF04935"/>
    </source>
</evidence>
<comment type="caution">
    <text evidence="7">The sequence shown here is derived from an EMBL/GenBank/DDBJ whole genome shotgun (WGS) entry which is preliminary data.</text>
</comment>
<keyword evidence="3" id="KW-0539">Nucleus</keyword>
<feature type="compositionally biased region" description="Low complexity" evidence="4">
    <location>
        <begin position="151"/>
        <end position="161"/>
    </location>
</feature>
<dbReference type="InterPro" id="IPR007019">
    <property type="entry name" value="SURF6"/>
</dbReference>
<feature type="region of interest" description="Disordered" evidence="4">
    <location>
        <begin position="270"/>
        <end position="330"/>
    </location>
</feature>
<evidence type="ECO:0008006" key="9">
    <source>
        <dbReference type="Google" id="ProtNLM"/>
    </source>
</evidence>
<protein>
    <recommendedName>
        <fullName evidence="9">Ribosomal RNA-processing protein 14/surfeit locus protein 6 C-terminal domain-containing protein</fullName>
    </recommendedName>
</protein>
<evidence type="ECO:0000256" key="4">
    <source>
        <dbReference type="SAM" id="MobiDB-lite"/>
    </source>
</evidence>
<dbReference type="GO" id="GO:0005634">
    <property type="term" value="C:nucleus"/>
    <property type="evidence" value="ECO:0007669"/>
    <property type="project" value="UniProtKB-SubCell"/>
</dbReference>
<evidence type="ECO:0000259" key="6">
    <source>
        <dbReference type="Pfam" id="PF15459"/>
    </source>
</evidence>
<evidence type="ECO:0000313" key="7">
    <source>
        <dbReference type="EMBL" id="KAK7455055.1"/>
    </source>
</evidence>
<evidence type="ECO:0000256" key="3">
    <source>
        <dbReference type="ARBA" id="ARBA00023242"/>
    </source>
</evidence>
<dbReference type="PANTHER" id="PTHR14369:SF0">
    <property type="entry name" value="SURFEIT LOCUS PROTEIN 6"/>
    <property type="match status" value="1"/>
</dbReference>
<feature type="compositionally biased region" description="Polar residues" evidence="4">
    <location>
        <begin position="167"/>
        <end position="178"/>
    </location>
</feature>
<feature type="domain" description="Ribosomal RNA-processing protein 14 N-terminal" evidence="6">
    <location>
        <begin position="7"/>
        <end position="55"/>
    </location>
</feature>
<feature type="compositionally biased region" description="Basic residues" evidence="4">
    <location>
        <begin position="314"/>
        <end position="330"/>
    </location>
</feature>
<evidence type="ECO:0000256" key="1">
    <source>
        <dbReference type="ARBA" id="ARBA00004123"/>
    </source>
</evidence>
<name>A0ABD0J2V0_9CAEN</name>
<feature type="compositionally biased region" description="Basic and acidic residues" evidence="4">
    <location>
        <begin position="71"/>
        <end position="80"/>
    </location>
</feature>
<feature type="region of interest" description="Disordered" evidence="4">
    <location>
        <begin position="117"/>
        <end position="181"/>
    </location>
</feature>
<dbReference type="Proteomes" id="UP001519460">
    <property type="component" value="Unassembled WGS sequence"/>
</dbReference>
<comment type="similarity">
    <text evidence="2">Belongs to the SURF6 family.</text>
</comment>
<evidence type="ECO:0000256" key="2">
    <source>
        <dbReference type="ARBA" id="ARBA00005904"/>
    </source>
</evidence>
<sequence length="330" mass="37985">MTDDPDNVFFKKLLDLVPPQAYFTEEKKNIIRSQGEDGDEEAPTGKKAKKQRVDPFNHESVTNLQTTLNAMEEKIKGKKESKAKHKKEKATKSKVNVQELQEKLKARIAELQAKRAATLTEAEKQEQKRLERKQRRLGGRSKQKQKKAKSDTTATAANANSVPVMSGSAQKNKNTSRPIFNKEGKMVFSKFDFTESGEKDDGGKSGLVGKDYKRLLKKLEQRDEKVSKVKARDQEAGARLEEKHVWQDVLSKARGEKVKDDKHLLQKAVKHKEKMKEQRAKKWEQRTASVEQKQKQRQEKRQKNIQARKDAKKEKLKKRMIKKGRLLPGF</sequence>
<dbReference type="EMBL" id="JACVVK020000697">
    <property type="protein sequence ID" value="KAK7455055.1"/>
    <property type="molecule type" value="Genomic_DNA"/>
</dbReference>
<dbReference type="AlphaFoldDB" id="A0ABD0J2V0"/>
<keyword evidence="8" id="KW-1185">Reference proteome</keyword>
<feature type="compositionally biased region" description="Basic and acidic residues" evidence="4">
    <location>
        <begin position="292"/>
        <end position="313"/>
    </location>
</feature>
<reference evidence="7 8" key="1">
    <citation type="journal article" date="2023" name="Sci. Data">
        <title>Genome assembly of the Korean intertidal mud-creeper Batillaria attramentaria.</title>
        <authorList>
            <person name="Patra A.K."/>
            <person name="Ho P.T."/>
            <person name="Jun S."/>
            <person name="Lee S.J."/>
            <person name="Kim Y."/>
            <person name="Won Y.J."/>
        </authorList>
    </citation>
    <scope>NUCLEOTIDE SEQUENCE [LARGE SCALE GENOMIC DNA]</scope>
    <source>
        <strain evidence="7">Wonlab-2016</strain>
    </source>
</reference>
<feature type="compositionally biased region" description="Basic residues" evidence="4">
    <location>
        <begin position="130"/>
        <end position="147"/>
    </location>
</feature>
<dbReference type="Pfam" id="PF15459">
    <property type="entry name" value="RRP14"/>
    <property type="match status" value="1"/>
</dbReference>
<organism evidence="7 8">
    <name type="scientific">Batillaria attramentaria</name>
    <dbReference type="NCBI Taxonomy" id="370345"/>
    <lineage>
        <taxon>Eukaryota</taxon>
        <taxon>Metazoa</taxon>
        <taxon>Spiralia</taxon>
        <taxon>Lophotrochozoa</taxon>
        <taxon>Mollusca</taxon>
        <taxon>Gastropoda</taxon>
        <taxon>Caenogastropoda</taxon>
        <taxon>Sorbeoconcha</taxon>
        <taxon>Cerithioidea</taxon>
        <taxon>Batillariidae</taxon>
        <taxon>Batillaria</taxon>
    </lineage>
</organism>
<evidence type="ECO:0000313" key="8">
    <source>
        <dbReference type="Proteomes" id="UP001519460"/>
    </source>
</evidence>
<proteinExistence type="inferred from homology"/>
<comment type="subcellular location">
    <subcellularLocation>
        <location evidence="1">Nucleus</location>
    </subcellularLocation>
</comment>
<feature type="compositionally biased region" description="Polar residues" evidence="4">
    <location>
        <begin position="59"/>
        <end position="69"/>
    </location>
</feature>
<dbReference type="InterPro" id="IPR029190">
    <property type="entry name" value="Rrp14/SURF6_C"/>
</dbReference>
<dbReference type="Pfam" id="PF04935">
    <property type="entry name" value="SURF6"/>
    <property type="match status" value="1"/>
</dbReference>
<accession>A0ABD0J2V0</accession>
<gene>
    <name evidence="7" type="ORF">BaRGS_00039526</name>
</gene>
<dbReference type="PANTHER" id="PTHR14369">
    <property type="entry name" value="SURFEIT LOCUS PROTEIN 6"/>
    <property type="match status" value="1"/>
</dbReference>
<feature type="domain" description="Ribosomal RNA-processing protein 14/surfeit locus protein 6 C-terminal" evidence="5">
    <location>
        <begin position="123"/>
        <end position="317"/>
    </location>
</feature>
<feature type="compositionally biased region" description="Basic and acidic residues" evidence="4">
    <location>
        <begin position="274"/>
        <end position="285"/>
    </location>
</feature>
<dbReference type="InterPro" id="IPR029188">
    <property type="entry name" value="Rrp14_N"/>
</dbReference>